<keyword evidence="1" id="KW-0175">Coiled coil</keyword>
<feature type="coiled-coil region" evidence="1">
    <location>
        <begin position="5"/>
        <end position="85"/>
    </location>
</feature>
<name>A0A1X7SFS4_AMPQE</name>
<protein>
    <submittedName>
        <fullName evidence="2">Uncharacterized protein</fullName>
    </submittedName>
</protein>
<feature type="coiled-coil region" evidence="1">
    <location>
        <begin position="115"/>
        <end position="217"/>
    </location>
</feature>
<evidence type="ECO:0000313" key="2">
    <source>
        <dbReference type="EnsemblMetazoa" id="Aqu2.1.00932_001"/>
    </source>
</evidence>
<reference evidence="2" key="1">
    <citation type="submission" date="2017-05" db="UniProtKB">
        <authorList>
            <consortium name="EnsemblMetazoa"/>
        </authorList>
    </citation>
    <scope>IDENTIFICATION</scope>
</reference>
<sequence>LEEQVKELLEENKSLKLKLTDAQTNKIQEVSVLKQKSVEYEGIVEQLSSDKLSLTAHLKRIERDHEETQRESVRLTDELTKLQNDLLMSQRKCDEVIHQQEKMKDELLLNNLKEVQSVQNEKVKYMKEVEQYKAQTENLSLIIQQLESALNDKTREVMLIKDKVRQDELERAVQAEKERGDSEQQLTNTQSAFLLKTQEFEVKLSNLQDQLMTTEAEK</sequence>
<proteinExistence type="predicted"/>
<evidence type="ECO:0000256" key="1">
    <source>
        <dbReference type="SAM" id="Coils"/>
    </source>
</evidence>
<dbReference type="InParanoid" id="A0A1X7SFS4"/>
<dbReference type="OrthoDB" id="311279at2759"/>
<dbReference type="EnsemblMetazoa" id="Aqu2.1.00932_001">
    <property type="protein sequence ID" value="Aqu2.1.00932_001"/>
    <property type="gene ID" value="Aqu2.1.00932"/>
</dbReference>
<accession>A0A1X7SFS4</accession>
<organism evidence="2">
    <name type="scientific">Amphimedon queenslandica</name>
    <name type="common">Sponge</name>
    <dbReference type="NCBI Taxonomy" id="400682"/>
    <lineage>
        <taxon>Eukaryota</taxon>
        <taxon>Metazoa</taxon>
        <taxon>Porifera</taxon>
        <taxon>Demospongiae</taxon>
        <taxon>Heteroscleromorpha</taxon>
        <taxon>Haplosclerida</taxon>
        <taxon>Niphatidae</taxon>
        <taxon>Amphimedon</taxon>
    </lineage>
</organism>
<dbReference type="AlphaFoldDB" id="A0A1X7SFS4"/>